<dbReference type="PANTHER" id="PTHR19446">
    <property type="entry name" value="REVERSE TRANSCRIPTASES"/>
    <property type="match status" value="1"/>
</dbReference>
<evidence type="ECO:0000256" key="1">
    <source>
        <dbReference type="SAM" id="MobiDB-lite"/>
    </source>
</evidence>
<feature type="region of interest" description="Disordered" evidence="1">
    <location>
        <begin position="3049"/>
        <end position="3075"/>
    </location>
</feature>
<feature type="region of interest" description="Disordered" evidence="1">
    <location>
        <begin position="1"/>
        <end position="30"/>
    </location>
</feature>
<reference evidence="3 4" key="1">
    <citation type="submission" date="2016-11" db="EMBL/GenBank/DDBJ databases">
        <authorList>
            <person name="Jaros S."/>
            <person name="Januszkiewicz K."/>
            <person name="Wedrychowicz H."/>
        </authorList>
    </citation>
    <scope>NUCLEOTIDE SEQUENCE [LARGE SCALE GENOMIC DNA]</scope>
</reference>
<dbReference type="InterPro" id="IPR005135">
    <property type="entry name" value="Endo/exonuclease/phosphatase"/>
</dbReference>
<dbReference type="SUPFAM" id="SSF56672">
    <property type="entry name" value="DNA/RNA polymerases"/>
    <property type="match status" value="2"/>
</dbReference>
<feature type="region of interest" description="Disordered" evidence="1">
    <location>
        <begin position="95"/>
        <end position="119"/>
    </location>
</feature>
<dbReference type="CDD" id="cd01650">
    <property type="entry name" value="RT_nLTR_like"/>
    <property type="match status" value="2"/>
</dbReference>
<dbReference type="Proteomes" id="UP000249464">
    <property type="component" value="Unassembled WGS sequence"/>
</dbReference>
<feature type="domain" description="Reverse transcriptase" evidence="2">
    <location>
        <begin position="685"/>
        <end position="970"/>
    </location>
</feature>
<protein>
    <submittedName>
        <fullName evidence="3">BQ5605_C070g12870 protein</fullName>
    </submittedName>
</protein>
<organism evidence="3 4">
    <name type="scientific">Microbotryum silenes-dioicae</name>
    <dbReference type="NCBI Taxonomy" id="796604"/>
    <lineage>
        <taxon>Eukaryota</taxon>
        <taxon>Fungi</taxon>
        <taxon>Dikarya</taxon>
        <taxon>Basidiomycota</taxon>
        <taxon>Pucciniomycotina</taxon>
        <taxon>Microbotryomycetes</taxon>
        <taxon>Microbotryales</taxon>
        <taxon>Microbotryaceae</taxon>
        <taxon>Microbotryum</taxon>
    </lineage>
</organism>
<feature type="region of interest" description="Disordered" evidence="1">
    <location>
        <begin position="1745"/>
        <end position="1906"/>
    </location>
</feature>
<dbReference type="Gene3D" id="3.60.10.10">
    <property type="entry name" value="Endonuclease/exonuclease/phosphatase"/>
    <property type="match status" value="2"/>
</dbReference>
<dbReference type="Pfam" id="PF00078">
    <property type="entry name" value="RVT_1"/>
    <property type="match status" value="2"/>
</dbReference>
<feature type="region of interest" description="Disordered" evidence="1">
    <location>
        <begin position="1247"/>
        <end position="1272"/>
    </location>
</feature>
<feature type="compositionally biased region" description="Polar residues" evidence="1">
    <location>
        <begin position="1"/>
        <end position="21"/>
    </location>
</feature>
<feature type="domain" description="Reverse transcriptase" evidence="2">
    <location>
        <begin position="2452"/>
        <end position="2737"/>
    </location>
</feature>
<feature type="compositionally biased region" description="Basic and acidic residues" evidence="1">
    <location>
        <begin position="158"/>
        <end position="177"/>
    </location>
</feature>
<dbReference type="InterPro" id="IPR036691">
    <property type="entry name" value="Endo/exonu/phosph_ase_sf"/>
</dbReference>
<sequence length="3306" mass="366956">MIIDDGQTTITTVSRESTPRSPSWPPLSPETLAKSLREGAEWDRANAEAAARVQAENEAIINAQLDAQEPLVRHQFAEWGQEDGQLRFINIRGTGSRSNKKMKRSQTVADLSDPSDDPVDVKRVLNRVKGRAGKEVAGQGKRVTRSMSAAAAMQVEGAKAKAEKGKGVEEEKRWSDHEPEDDILPEFPLFEDNITAKSTWNVRRCMGIPEKRRDIYTYLSTFKASAILLQEHFIKPELWQCIKDEYEGKAFISKHCLTLIPADSPLIDAEILRTHSALDGRILVTSFRLRGDIRILEINNLYAPVDTKQRLTFFDKLHFHRTQSTHLRLLGGDLNDCPLPAIDRRNQGRHGHHWPILIGKLDSPYTDCIRFKHPLTPSFTRPNIVRKRPKSFSRLDYFLLQRTHQKRLVQASTIYDHPKDLSDHRPVSIVLVLSDERGDAAQPNNSLPTTSNQLHRINAATFKTAAFQGMLEGWLEGASGEEPVGELEVVLGNCEKEGRELARREHRERVERMAVLVGRVQDLEALPVMGDEETAEWTRTTEELRRAVNERARQLRIRAHVPEIATEERLSRPVHAKLAARSSDSKITALRLPNGELTHDIDGRFLGADQAARTCDDPSSDPLFLRRLSEAHIELLQQPITEDEVVAAIATTHPGRSPGPSGVPYELYHTAPRAWAKALSRAFNAMTERGSLSPRQGQGLVRLLFKHHKIGADRAELSSYRPITLRECDYKLFTKVYVARLNHVLPDLLPPQQHGFVKGRRSADASFHLRLLIEELGARGTEFPDAALLSLDQSSAYDLVEHEWIFAIFDALGAPATFQRVLRMLYSGDSTTARYIINGFLTPPVRLTCGLGQGDPASSSVWDVVFQPFLDALHRRGIALNLSLPTIHPYPQSRAITSLAFADDVVVAVAGSESLTLLDDLALDWRLATNGRLNTDKTVVLPIGCRWEAGDRPLVVKAEGESLEWIGLSFDPTGNTELANVNLVARLEAVLDSARDRGLTHHTRAFYVNRYAIPKILHILSADIPPLEVVKELDRILVDFVRGGKRRSCYGKDDVVDSVAARVWDVLLGGSDAIWQGLARAAIVRAHPAPDFDLATDAWPCDYTPIRTDLHPRWQAVLKVPSTHNAQVKPRTLTLANLLALPIKLHTLHYLPGAPAVSRSPYDADYAAFANYAKVADLFRRELYPGGGFHLWTPPTDVVVSNSEYDQRGRPQREHIVAWYRHAINRLRFTPIAQPVAAVRINGPPRVRPRSEVRPTTPLESILPHPIDPPQRLPRPALPDQSTQYNLLSMDRPYTIRRVRRVLNAKAFTDTIGFRDSLQPDDLKGFWKGVNSKALTAREREVWFKLVRNFTPTRSLQFHQKHDDSPACLVCGAPKDDREHYFFDCVDSGNVWIAARSVLCDALGLDTIDNTHYTAVQRMFGLPKLKASLRDQEGAGRTIEIFTGLVLEMISSGRWGMQKWGTRMEGVVRRRIILEERLKLRAGGAWGGEGSRAGFSVGTGTGGRRAVRNDAMAASNVIRVIMDGTGSPRGPVQIALRKHFGLAETPFMFARPEGAELDPEVEKLFSKCVKLNPIVTKATKRFPIARHMYELVFESDQACLEAAAAGPFPYHGKEMVTELPSVSPLNHIVQVRFTLPSSSSAIPASVLRKSLDAALTSSFGHAGCTQGYTLMQLQRGLAVDPNGDPMAMTEDGFHCAKLRSTPALPQEIEILGAKYGLRHEFETHYCAVCDRAGHQWGACRKPVSTPATAAPVPGASTSTTGFRVAGKNGKHGGPAALNSRASGTNMIQLGPRANPAGSATGNKDDANDGDGDDDDDDDGESVASTEPEGGDTGKETLTRATTGPTKETQTTTAAPVSTPTSPSPSTSAPASPLSGGTSESSATLTTSIASTSPRRLRSSSAPGNRRVTRAGSAMIHGASGVTTQGATVPGSLTVLTFNVRSIKNAVNQVKIIRYLKTLRPAPAAILLQEHHLSYNALREGFESAWPGACIRFAPHVLTLIPDGSPLAGRLLSSTPVVFAEAPQFDDHQHVCAGQGEERRDFYGLLHFTAPGPKTLRILAGDLNDCPDVSVDRVAITDRAWTPVSHWQTLLSKIAFNPLDTIRQLHPITPAFTRPHYLGRGDKREICSWSRIDYILVQRSWANRLLSASTLFDAPCSDHRPVVATFALPTSNAADAEPPPALPTTSEFISRLNPTVFNDQDFVDSIPGVVDEVYRRLEGTAPLGDVYDAALRAVAAAGHARYRSTRADMRRLRAENQSVMEALEARGEHMNEAERDAYALAKSQLDQLAVKEAQWLRIRAHVPSVDSREGQSASIRTRLNRRSRQTSIVSLEDVDGTETVDMQEALGIASRHAQSLFMPDPARGDPTNARRSLLDPIRAAKCYDDDRSDPTFGRRLPRQARVALDEPFTLLEVEAALKKTDSGRSPGPSGIPYELFKALPTYFAPKLLDLFNSIWEGGKMTASLAEGLVRLLPKNKPGANLKSLGAYRPITLRETTYKVLSKVLVARLNGVLGELLPPAQHGFMPSRRSADAGSHLTLLLEKLRSLGTDVFPEGALLSLDQQSAYDRVDHAWIFDVFEAFGFGERFISLLRALYDPETLGVRYLINGFPTELVRLLCGLGQGDPLSCPVWNITFQPFLDALVRRGIALDLQKVWPGGPRAQLTHLAFADDAVVVVESPAALSKLETLSQTWYEATNGKTNTDKTLVLPLGPNWLRDETAQALPTVQEGESFKWCGYAFFRHGDSKLFWTHVLDRIKAKARAARDRTLSPSGRVFYANAHITSTVLHVLSFDIPPQWFIQAAETALTDFVWGGPRRNTVAREFVFQAREDGGLGLISIGDIVHSVALRFWDAVAGADEAIWAPLARESWRSLVAATRDFSPWGFFSSTARVEKLYRDSTRWGAVVAAARVTLPTIKSELLTLPELLSLPPRLPSLYAEGAKHAYDDADAVAKFAQIANLYWRDEGKGWALVGHRRGFWQHSKEPALRHEHVWARVGQKLKAKALLPKTAVRPARIPLKEDPHPRCFNFFGLTRPFTIRKLRRLVNTVRFPGKDGQDRALPGGQPQEPRVKRFPEGTSQSGRQRFWSWLHDRFASAAEQDTHWRLMYDVTPTRKKQHVQGHASSPSCLFCGNDAAVIETVSHYFFECAYSTSFWGGVLRILFDKLGIEDTDVDPSTFTPEQLTMGLPLLRGRGRTTSKWMWVRLACAIGFQRLHLLRWHVHQRFEKDRVVAPPSIPSALRAFNRDYLSRAGFVPGARDWEWQSLFLDVGSASRKARSFYWIVFCRLPTAQQPALETQPRRDIRRCRGDE</sequence>
<dbReference type="InterPro" id="IPR043502">
    <property type="entry name" value="DNA/RNA_pol_sf"/>
</dbReference>
<evidence type="ECO:0000259" key="2">
    <source>
        <dbReference type="PROSITE" id="PS50878"/>
    </source>
</evidence>
<feature type="compositionally biased region" description="Acidic residues" evidence="1">
    <location>
        <begin position="1807"/>
        <end position="1820"/>
    </location>
</feature>
<dbReference type="STRING" id="796604.A0A2X0MR91"/>
<dbReference type="PROSITE" id="PS50878">
    <property type="entry name" value="RT_POL"/>
    <property type="match status" value="2"/>
</dbReference>
<feature type="compositionally biased region" description="Low complexity" evidence="1">
    <location>
        <begin position="1840"/>
        <end position="1892"/>
    </location>
</feature>
<proteinExistence type="predicted"/>
<keyword evidence="4" id="KW-1185">Reference proteome</keyword>
<name>A0A2X0MR91_9BASI</name>
<dbReference type="EMBL" id="FQNC01000125">
    <property type="protein sequence ID" value="SGZ34480.1"/>
    <property type="molecule type" value="Genomic_DNA"/>
</dbReference>
<dbReference type="Pfam" id="PF03372">
    <property type="entry name" value="Exo_endo_phos"/>
    <property type="match status" value="1"/>
</dbReference>
<accession>A0A2X0MR91</accession>
<gene>
    <name evidence="3" type="primary">BQ5605_C070g12870</name>
    <name evidence="3" type="ORF">BQ5605_C070G12870</name>
</gene>
<evidence type="ECO:0000313" key="3">
    <source>
        <dbReference type="EMBL" id="SGZ34480.1"/>
    </source>
</evidence>
<evidence type="ECO:0000313" key="4">
    <source>
        <dbReference type="Proteomes" id="UP000249464"/>
    </source>
</evidence>
<feature type="compositionally biased region" description="Low complexity" evidence="1">
    <location>
        <begin position="1745"/>
        <end position="1760"/>
    </location>
</feature>
<dbReference type="SUPFAM" id="SSF56219">
    <property type="entry name" value="DNase I-like"/>
    <property type="match status" value="2"/>
</dbReference>
<dbReference type="InterPro" id="IPR000477">
    <property type="entry name" value="RT_dom"/>
</dbReference>
<feature type="region of interest" description="Disordered" evidence="1">
    <location>
        <begin position="157"/>
        <end position="177"/>
    </location>
</feature>